<organism evidence="2 3">
    <name type="scientific">Oryza sativa subsp. indica</name>
    <name type="common">Rice</name>
    <dbReference type="NCBI Taxonomy" id="39946"/>
    <lineage>
        <taxon>Eukaryota</taxon>
        <taxon>Viridiplantae</taxon>
        <taxon>Streptophyta</taxon>
        <taxon>Embryophyta</taxon>
        <taxon>Tracheophyta</taxon>
        <taxon>Spermatophyta</taxon>
        <taxon>Magnoliopsida</taxon>
        <taxon>Liliopsida</taxon>
        <taxon>Poales</taxon>
        <taxon>Poaceae</taxon>
        <taxon>BOP clade</taxon>
        <taxon>Oryzoideae</taxon>
        <taxon>Oryzeae</taxon>
        <taxon>Oryzinae</taxon>
        <taxon>Oryza</taxon>
        <taxon>Oryza sativa</taxon>
    </lineage>
</organism>
<dbReference type="AlphaFoldDB" id="B8B0B5"/>
<dbReference type="Pfam" id="PF08284">
    <property type="entry name" value="RVP_2"/>
    <property type="match status" value="1"/>
</dbReference>
<gene>
    <name evidence="2" type="ORF">OsI_22431</name>
</gene>
<evidence type="ECO:0000313" key="2">
    <source>
        <dbReference type="EMBL" id="EEC80348.1"/>
    </source>
</evidence>
<keyword evidence="1" id="KW-0812">Transmembrane</keyword>
<dbReference type="SUPFAM" id="SSF50630">
    <property type="entry name" value="Acid proteases"/>
    <property type="match status" value="1"/>
</dbReference>
<keyword evidence="3" id="KW-1185">Reference proteome</keyword>
<evidence type="ECO:0000313" key="3">
    <source>
        <dbReference type="Proteomes" id="UP000007015"/>
    </source>
</evidence>
<dbReference type="GO" id="GO:0006508">
    <property type="term" value="P:proteolysis"/>
    <property type="evidence" value="ECO:0007669"/>
    <property type="project" value="InterPro"/>
</dbReference>
<dbReference type="OMA" id="KYSASHK"/>
<dbReference type="PANTHER" id="PTHR15503:SF22">
    <property type="entry name" value="TRANSPOSON TY3-I GAG POLYPROTEIN"/>
    <property type="match status" value="1"/>
</dbReference>
<dbReference type="Gene3D" id="2.40.70.10">
    <property type="entry name" value="Acid Proteases"/>
    <property type="match status" value="1"/>
</dbReference>
<reference evidence="2 3" key="1">
    <citation type="journal article" date="2005" name="PLoS Biol.">
        <title>The genomes of Oryza sativa: a history of duplications.</title>
        <authorList>
            <person name="Yu J."/>
            <person name="Wang J."/>
            <person name="Lin W."/>
            <person name="Li S."/>
            <person name="Li H."/>
            <person name="Zhou J."/>
            <person name="Ni P."/>
            <person name="Dong W."/>
            <person name="Hu S."/>
            <person name="Zeng C."/>
            <person name="Zhang J."/>
            <person name="Zhang Y."/>
            <person name="Li R."/>
            <person name="Xu Z."/>
            <person name="Li S."/>
            <person name="Li X."/>
            <person name="Zheng H."/>
            <person name="Cong L."/>
            <person name="Lin L."/>
            <person name="Yin J."/>
            <person name="Geng J."/>
            <person name="Li G."/>
            <person name="Shi J."/>
            <person name="Liu J."/>
            <person name="Lv H."/>
            <person name="Li J."/>
            <person name="Wang J."/>
            <person name="Deng Y."/>
            <person name="Ran L."/>
            <person name="Shi X."/>
            <person name="Wang X."/>
            <person name="Wu Q."/>
            <person name="Li C."/>
            <person name="Ren X."/>
            <person name="Wang J."/>
            <person name="Wang X."/>
            <person name="Li D."/>
            <person name="Liu D."/>
            <person name="Zhang X."/>
            <person name="Ji Z."/>
            <person name="Zhao W."/>
            <person name="Sun Y."/>
            <person name="Zhang Z."/>
            <person name="Bao J."/>
            <person name="Han Y."/>
            <person name="Dong L."/>
            <person name="Ji J."/>
            <person name="Chen P."/>
            <person name="Wu S."/>
            <person name="Liu J."/>
            <person name="Xiao Y."/>
            <person name="Bu D."/>
            <person name="Tan J."/>
            <person name="Yang L."/>
            <person name="Ye C."/>
            <person name="Zhang J."/>
            <person name="Xu J."/>
            <person name="Zhou Y."/>
            <person name="Yu Y."/>
            <person name="Zhang B."/>
            <person name="Zhuang S."/>
            <person name="Wei H."/>
            <person name="Liu B."/>
            <person name="Lei M."/>
            <person name="Yu H."/>
            <person name="Li Y."/>
            <person name="Xu H."/>
            <person name="Wei S."/>
            <person name="He X."/>
            <person name="Fang L."/>
            <person name="Zhang Z."/>
            <person name="Zhang Y."/>
            <person name="Huang X."/>
            <person name="Su Z."/>
            <person name="Tong W."/>
            <person name="Li J."/>
            <person name="Tong Z."/>
            <person name="Li S."/>
            <person name="Ye J."/>
            <person name="Wang L."/>
            <person name="Fang L."/>
            <person name="Lei T."/>
            <person name="Chen C."/>
            <person name="Chen H."/>
            <person name="Xu Z."/>
            <person name="Li H."/>
            <person name="Huang H."/>
            <person name="Zhang F."/>
            <person name="Xu H."/>
            <person name="Li N."/>
            <person name="Zhao C."/>
            <person name="Li S."/>
            <person name="Dong L."/>
            <person name="Huang Y."/>
            <person name="Li L."/>
            <person name="Xi Y."/>
            <person name="Qi Q."/>
            <person name="Li W."/>
            <person name="Zhang B."/>
            <person name="Hu W."/>
            <person name="Zhang Y."/>
            <person name="Tian X."/>
            <person name="Jiao Y."/>
            <person name="Liang X."/>
            <person name="Jin J."/>
            <person name="Gao L."/>
            <person name="Zheng W."/>
            <person name="Hao B."/>
            <person name="Liu S."/>
            <person name="Wang W."/>
            <person name="Yuan L."/>
            <person name="Cao M."/>
            <person name="McDermott J."/>
            <person name="Samudrala R."/>
            <person name="Wang J."/>
            <person name="Wong G.K."/>
            <person name="Yang H."/>
        </authorList>
    </citation>
    <scope>NUCLEOTIDE SEQUENCE [LARGE SCALE GENOMIC DNA]</scope>
    <source>
        <strain evidence="3">cv. 93-11</strain>
    </source>
</reference>
<dbReference type="Proteomes" id="UP000007015">
    <property type="component" value="Chromosome 6"/>
</dbReference>
<dbReference type="EMBL" id="CM000131">
    <property type="protein sequence ID" value="EEC80348.1"/>
    <property type="molecule type" value="Genomic_DNA"/>
</dbReference>
<dbReference type="Gramene" id="BGIOSGA021508-TA">
    <property type="protein sequence ID" value="BGIOSGA021508-PA"/>
    <property type="gene ID" value="BGIOSGA021508"/>
</dbReference>
<keyword evidence="1" id="KW-0472">Membrane</keyword>
<name>B8B0B5_ORYSI</name>
<dbReference type="CDD" id="cd00303">
    <property type="entry name" value="retropepsin_like"/>
    <property type="match status" value="1"/>
</dbReference>
<dbReference type="PROSITE" id="PS00141">
    <property type="entry name" value="ASP_PROTEASE"/>
    <property type="match status" value="1"/>
</dbReference>
<feature type="transmembrane region" description="Helical" evidence="1">
    <location>
        <begin position="351"/>
        <end position="371"/>
    </location>
</feature>
<dbReference type="HOGENOM" id="CLU_685850_0_0_1"/>
<dbReference type="STRING" id="39946.B8B0B5"/>
<keyword evidence="1" id="KW-1133">Transmembrane helix</keyword>
<dbReference type="InterPro" id="IPR021109">
    <property type="entry name" value="Peptidase_aspartic_dom_sf"/>
</dbReference>
<evidence type="ECO:0000256" key="1">
    <source>
        <dbReference type="SAM" id="Phobius"/>
    </source>
</evidence>
<dbReference type="PANTHER" id="PTHR15503">
    <property type="entry name" value="LDOC1 RELATED"/>
    <property type="match status" value="1"/>
</dbReference>
<dbReference type="InterPro" id="IPR032567">
    <property type="entry name" value="RTL1-rel"/>
</dbReference>
<protein>
    <submittedName>
        <fullName evidence="2">Uncharacterized protein</fullName>
    </submittedName>
</protein>
<dbReference type="GO" id="GO:0004190">
    <property type="term" value="F:aspartic-type endopeptidase activity"/>
    <property type="evidence" value="ECO:0007669"/>
    <property type="project" value="InterPro"/>
</dbReference>
<accession>B8B0B5</accession>
<sequence length="402" mass="43845">MHQVNLLTTGLGKPLSIDVELQNPADLQAAMSLARSYEQRLEDDAVAAPRIVENKQRSVLSFRSAPAPVPAPSRVGSSMSSSAAIVASKSPTRPGTTGTRFRRLSAAEMAECREKGLCFNCPEKFSKDHHRQCSMKGIYLLEMDEGEDDDSINDDTVTISLHALTGIRTSKTMRLAVIIGGVTMSALVDSGSTHTFVATEAARRLGLSPTTKSGLNVMVANGDQVTSSGICSGIPIKIDSEDFIIDCYVIPLEGYDVVLGVQWLRTLGPILWDFDKLTMSFWRDDHQRSLPQDHIIVLEKPSTIAATSTPDHSMPSENVQKKVHANGLDVAPVYKLMKTSKSGMFLLIKRILRFLIFGAANLYGLVVPASGNLYGLVYADDIFSVSVNRLAYEIFTTCKEET</sequence>
<dbReference type="InterPro" id="IPR001969">
    <property type="entry name" value="Aspartic_peptidase_AS"/>
</dbReference>
<proteinExistence type="predicted"/>